<evidence type="ECO:0000313" key="9">
    <source>
        <dbReference type="Proteomes" id="UP000002630"/>
    </source>
</evidence>
<dbReference type="OrthoDB" id="1902587at2759"/>
<feature type="compositionally biased region" description="Acidic residues" evidence="6">
    <location>
        <begin position="110"/>
        <end position="129"/>
    </location>
</feature>
<feature type="compositionally biased region" description="Basic residues" evidence="6">
    <location>
        <begin position="258"/>
        <end position="267"/>
    </location>
</feature>
<keyword evidence="9" id="KW-1185">Reference proteome</keyword>
<proteinExistence type="predicted"/>
<gene>
    <name evidence="8" type="primary">FKB6</name>
    <name evidence="8" type="ORF">Esi_0016_0184</name>
</gene>
<dbReference type="InterPro" id="IPR046357">
    <property type="entry name" value="PPIase_dom_sf"/>
</dbReference>
<dbReference type="AlphaFoldDB" id="D7FLP0"/>
<evidence type="ECO:0000256" key="3">
    <source>
        <dbReference type="ARBA" id="ARBA00023110"/>
    </source>
</evidence>
<organism evidence="8 9">
    <name type="scientific">Ectocarpus siliculosus</name>
    <name type="common">Brown alga</name>
    <name type="synonym">Conferva siliculosa</name>
    <dbReference type="NCBI Taxonomy" id="2880"/>
    <lineage>
        <taxon>Eukaryota</taxon>
        <taxon>Sar</taxon>
        <taxon>Stramenopiles</taxon>
        <taxon>Ochrophyta</taxon>
        <taxon>PX clade</taxon>
        <taxon>Phaeophyceae</taxon>
        <taxon>Ectocarpales</taxon>
        <taxon>Ectocarpaceae</taxon>
        <taxon>Ectocarpus</taxon>
    </lineage>
</organism>
<sequence>MGFFGMVLKPGQKETVEVPPGWCLQLCTAALEPAKAGVKPRDVSATLWVQAEDSEIGDNSYLLGSLQGGGPCAQIPVGHCLTSVDGEIIMEAKGGGTIHLTGFFNREYDPDAENDDDSSEEESSEEGSEEGSNAELRSKLALLLADAEAEDGDDDDDEDDEEEDNDSGRQSSKWAGRRVRPAEDDDKKKNGKKRPASASGKAPASSPPAASASPSSQQRPPKKSKKSTEAAAAVGEGGAVASTEGGDEDKTPEMTKQERKRQRKRENKRMFGGGKIAVPGKNVKICYEGCFPDGRVFDKNDNRRRPLRFRVGMKNVIAGMDRGVEGMRVGGSREISIPAALGYGARGTGPIPPNQDLVFRVELVDVLGK</sequence>
<protein>
    <recommendedName>
        <fullName evidence="2 5">peptidylprolyl isomerase</fullName>
        <ecNumber evidence="2 5">5.2.1.8</ecNumber>
    </recommendedName>
</protein>
<dbReference type="InterPro" id="IPR001179">
    <property type="entry name" value="PPIase_FKBP_dom"/>
</dbReference>
<dbReference type="Gene3D" id="2.60.120.340">
    <property type="entry name" value="Nucleoplasmin core domain"/>
    <property type="match status" value="1"/>
</dbReference>
<keyword evidence="3 5" id="KW-0697">Rotamase</keyword>
<dbReference type="InterPro" id="IPR041232">
    <property type="entry name" value="NPL"/>
</dbReference>
<feature type="compositionally biased region" description="Low complexity" evidence="6">
    <location>
        <begin position="196"/>
        <end position="219"/>
    </location>
</feature>
<dbReference type="EMBL" id="FN648143">
    <property type="protein sequence ID" value="CBJ25856.1"/>
    <property type="molecule type" value="Genomic_DNA"/>
</dbReference>
<accession>D7FLP0</accession>
<dbReference type="Pfam" id="PF00254">
    <property type="entry name" value="FKBP_C"/>
    <property type="match status" value="1"/>
</dbReference>
<feature type="compositionally biased region" description="Acidic residues" evidence="6">
    <location>
        <begin position="148"/>
        <end position="165"/>
    </location>
</feature>
<evidence type="ECO:0000256" key="6">
    <source>
        <dbReference type="SAM" id="MobiDB-lite"/>
    </source>
</evidence>
<feature type="compositionally biased region" description="Low complexity" evidence="6">
    <location>
        <begin position="229"/>
        <end position="244"/>
    </location>
</feature>
<feature type="region of interest" description="Disordered" evidence="6">
    <location>
        <begin position="148"/>
        <end position="275"/>
    </location>
</feature>
<feature type="domain" description="PPIase FKBP-type" evidence="7">
    <location>
        <begin position="280"/>
        <end position="367"/>
    </location>
</feature>
<evidence type="ECO:0000256" key="1">
    <source>
        <dbReference type="ARBA" id="ARBA00000971"/>
    </source>
</evidence>
<dbReference type="eggNOG" id="KOG0552">
    <property type="taxonomic scope" value="Eukaryota"/>
</dbReference>
<dbReference type="PANTHER" id="PTHR43811:SF19">
    <property type="entry name" value="39 KDA FK506-BINDING NUCLEAR PROTEIN"/>
    <property type="match status" value="1"/>
</dbReference>
<reference evidence="8 9" key="1">
    <citation type="journal article" date="2010" name="Nature">
        <title>The Ectocarpus genome and the independent evolution of multicellularity in brown algae.</title>
        <authorList>
            <person name="Cock J.M."/>
            <person name="Sterck L."/>
            <person name="Rouze P."/>
            <person name="Scornet D."/>
            <person name="Allen A.E."/>
            <person name="Amoutzias G."/>
            <person name="Anthouard V."/>
            <person name="Artiguenave F."/>
            <person name="Aury J.M."/>
            <person name="Badger J.H."/>
            <person name="Beszteri B."/>
            <person name="Billiau K."/>
            <person name="Bonnet E."/>
            <person name="Bothwell J.H."/>
            <person name="Bowler C."/>
            <person name="Boyen C."/>
            <person name="Brownlee C."/>
            <person name="Carrano C.J."/>
            <person name="Charrier B."/>
            <person name="Cho G.Y."/>
            <person name="Coelho S.M."/>
            <person name="Collen J."/>
            <person name="Corre E."/>
            <person name="Da Silva C."/>
            <person name="Delage L."/>
            <person name="Delaroque N."/>
            <person name="Dittami S.M."/>
            <person name="Doulbeau S."/>
            <person name="Elias M."/>
            <person name="Farnham G."/>
            <person name="Gachon C.M."/>
            <person name="Gschloessl B."/>
            <person name="Heesch S."/>
            <person name="Jabbari K."/>
            <person name="Jubin C."/>
            <person name="Kawai H."/>
            <person name="Kimura K."/>
            <person name="Kloareg B."/>
            <person name="Kupper F.C."/>
            <person name="Lang D."/>
            <person name="Le Bail A."/>
            <person name="Leblanc C."/>
            <person name="Lerouge P."/>
            <person name="Lohr M."/>
            <person name="Lopez P.J."/>
            <person name="Martens C."/>
            <person name="Maumus F."/>
            <person name="Michel G."/>
            <person name="Miranda-Saavedra D."/>
            <person name="Morales J."/>
            <person name="Moreau H."/>
            <person name="Motomura T."/>
            <person name="Nagasato C."/>
            <person name="Napoli C.A."/>
            <person name="Nelson D.R."/>
            <person name="Nyvall-Collen P."/>
            <person name="Peters A.F."/>
            <person name="Pommier C."/>
            <person name="Potin P."/>
            <person name="Poulain J."/>
            <person name="Quesneville H."/>
            <person name="Read B."/>
            <person name="Rensing S.A."/>
            <person name="Ritter A."/>
            <person name="Rousvoal S."/>
            <person name="Samanta M."/>
            <person name="Samson G."/>
            <person name="Schroeder D.C."/>
            <person name="Segurens B."/>
            <person name="Strittmatter M."/>
            <person name="Tonon T."/>
            <person name="Tregear J.W."/>
            <person name="Valentin K."/>
            <person name="von Dassow P."/>
            <person name="Yamagishi T."/>
            <person name="Van de Peer Y."/>
            <person name="Wincker P."/>
        </authorList>
    </citation>
    <scope>NUCLEOTIDE SEQUENCE [LARGE SCALE GENOMIC DNA]</scope>
    <source>
        <strain evidence="9">Ec32 / CCAP1310/4</strain>
    </source>
</reference>
<keyword evidence="4 5" id="KW-0413">Isomerase</keyword>
<dbReference type="GO" id="GO:0003755">
    <property type="term" value="F:peptidyl-prolyl cis-trans isomerase activity"/>
    <property type="evidence" value="ECO:0007669"/>
    <property type="project" value="UniProtKB-KW"/>
</dbReference>
<dbReference type="PANTHER" id="PTHR43811">
    <property type="entry name" value="FKBP-TYPE PEPTIDYL-PROLYL CIS-TRANS ISOMERASE FKPA"/>
    <property type="match status" value="1"/>
</dbReference>
<evidence type="ECO:0000259" key="7">
    <source>
        <dbReference type="PROSITE" id="PS50059"/>
    </source>
</evidence>
<dbReference type="OMA" id="CPPHMAY"/>
<dbReference type="PROSITE" id="PS50059">
    <property type="entry name" value="FKBP_PPIASE"/>
    <property type="match status" value="1"/>
</dbReference>
<feature type="compositionally biased region" description="Basic and acidic residues" evidence="6">
    <location>
        <begin position="248"/>
        <end position="257"/>
    </location>
</feature>
<dbReference type="Proteomes" id="UP000002630">
    <property type="component" value="Linkage Group LG12"/>
</dbReference>
<evidence type="ECO:0000256" key="2">
    <source>
        <dbReference type="ARBA" id="ARBA00013194"/>
    </source>
</evidence>
<dbReference type="SUPFAM" id="SSF54534">
    <property type="entry name" value="FKBP-like"/>
    <property type="match status" value="1"/>
</dbReference>
<name>D7FLP0_ECTSI</name>
<dbReference type="EC" id="5.2.1.8" evidence="2 5"/>
<evidence type="ECO:0000256" key="4">
    <source>
        <dbReference type="ARBA" id="ARBA00023235"/>
    </source>
</evidence>
<dbReference type="STRING" id="2880.D7FLP0"/>
<dbReference type="EMBL" id="FN649737">
    <property type="protein sequence ID" value="CBJ25856.1"/>
    <property type="molecule type" value="Genomic_DNA"/>
</dbReference>
<evidence type="ECO:0000256" key="5">
    <source>
        <dbReference type="PROSITE-ProRule" id="PRU00277"/>
    </source>
</evidence>
<feature type="region of interest" description="Disordered" evidence="6">
    <location>
        <begin position="106"/>
        <end position="136"/>
    </location>
</feature>
<comment type="catalytic activity">
    <reaction evidence="1 5">
        <text>[protein]-peptidylproline (omega=180) = [protein]-peptidylproline (omega=0)</text>
        <dbReference type="Rhea" id="RHEA:16237"/>
        <dbReference type="Rhea" id="RHEA-COMP:10747"/>
        <dbReference type="Rhea" id="RHEA-COMP:10748"/>
        <dbReference type="ChEBI" id="CHEBI:83833"/>
        <dbReference type="ChEBI" id="CHEBI:83834"/>
        <dbReference type="EC" id="5.2.1.8"/>
    </reaction>
</comment>
<evidence type="ECO:0000313" key="8">
    <source>
        <dbReference type="EMBL" id="CBJ25856.1"/>
    </source>
</evidence>
<dbReference type="InParanoid" id="D7FLP0"/>
<dbReference type="Pfam" id="PF17800">
    <property type="entry name" value="NPL"/>
    <property type="match status" value="1"/>
</dbReference>
<dbReference type="Gene3D" id="3.10.50.40">
    <property type="match status" value="1"/>
</dbReference>